<dbReference type="RefSeq" id="XP_009220875.1">
    <property type="nucleotide sequence ID" value="XM_009222611.1"/>
</dbReference>
<feature type="domain" description="Beta-mannosidase-like galactose-binding" evidence="13">
    <location>
        <begin position="27"/>
        <end position="194"/>
    </location>
</feature>
<dbReference type="Gene3D" id="2.60.40.10">
    <property type="entry name" value="Immunoglobulins"/>
    <property type="match status" value="1"/>
</dbReference>
<dbReference type="HOGENOM" id="CLU_005015_1_1_1"/>
<feature type="compositionally biased region" description="Low complexity" evidence="11">
    <location>
        <begin position="794"/>
        <end position="811"/>
    </location>
</feature>
<feature type="domain" description="Glycoside hydrolase family 2 immunoglobulin-like beta-sandwich" evidence="12">
    <location>
        <begin position="203"/>
        <end position="308"/>
    </location>
</feature>
<dbReference type="EC" id="3.2.1.25" evidence="3"/>
<dbReference type="GO" id="GO:0000272">
    <property type="term" value="P:polysaccharide catabolic process"/>
    <property type="evidence" value="ECO:0007669"/>
    <property type="project" value="UniProtKB-KW"/>
</dbReference>
<dbReference type="InterPro" id="IPR036156">
    <property type="entry name" value="Beta-gal/glucu_dom_sf"/>
</dbReference>
<evidence type="ECO:0000313" key="16">
    <source>
        <dbReference type="Proteomes" id="UP000006039"/>
    </source>
</evidence>
<reference evidence="14" key="3">
    <citation type="submission" date="2010-09" db="EMBL/GenBank/DDBJ databases">
        <title>Annotation of Gaeumannomyces graminis var. tritici R3-111a-1.</title>
        <authorList>
            <consortium name="The Broad Institute Genome Sequencing Platform"/>
            <person name="Ma L.-J."/>
            <person name="Dead R."/>
            <person name="Young S.K."/>
            <person name="Zeng Q."/>
            <person name="Gargeya S."/>
            <person name="Fitzgerald M."/>
            <person name="Haas B."/>
            <person name="Abouelleil A."/>
            <person name="Alvarado L."/>
            <person name="Arachchi H.M."/>
            <person name="Berlin A."/>
            <person name="Brown A."/>
            <person name="Chapman S.B."/>
            <person name="Chen Z."/>
            <person name="Dunbar C."/>
            <person name="Freedman E."/>
            <person name="Gearin G."/>
            <person name="Gellesch M."/>
            <person name="Goldberg J."/>
            <person name="Griggs A."/>
            <person name="Gujja S."/>
            <person name="Heiman D."/>
            <person name="Howarth C."/>
            <person name="Larson L."/>
            <person name="Lui A."/>
            <person name="MacDonald P.J.P."/>
            <person name="Mehta T."/>
            <person name="Montmayeur A."/>
            <person name="Murphy C."/>
            <person name="Neiman D."/>
            <person name="Pearson M."/>
            <person name="Priest M."/>
            <person name="Roberts A."/>
            <person name="Saif S."/>
            <person name="Shea T."/>
            <person name="Shenoy N."/>
            <person name="Sisk P."/>
            <person name="Stolte C."/>
            <person name="Sykes S."/>
            <person name="Yandava C."/>
            <person name="Wortman J."/>
            <person name="Nusbaum C."/>
            <person name="Birren B."/>
        </authorList>
    </citation>
    <scope>NUCLEOTIDE SEQUENCE</scope>
    <source>
        <strain evidence="14">R3-111a-1</strain>
    </source>
</reference>
<dbReference type="eggNOG" id="KOG2230">
    <property type="taxonomic scope" value="Eukaryota"/>
</dbReference>
<evidence type="ECO:0000256" key="9">
    <source>
        <dbReference type="ARBA" id="ARBA00041069"/>
    </source>
</evidence>
<dbReference type="EnsemblFungi" id="EJT79730">
    <property type="protein sequence ID" value="EJT79730"/>
    <property type="gene ID" value="GGTG_04814"/>
</dbReference>
<dbReference type="VEuPathDB" id="FungiDB:GGTG_04814"/>
<dbReference type="EMBL" id="GL385396">
    <property type="protein sequence ID" value="EJT79730.1"/>
    <property type="molecule type" value="Genomic_DNA"/>
</dbReference>
<dbReference type="Gene3D" id="3.20.20.80">
    <property type="entry name" value="Glycosidases"/>
    <property type="match status" value="1"/>
</dbReference>
<dbReference type="InterPro" id="IPR017853">
    <property type="entry name" value="GH"/>
</dbReference>
<dbReference type="GeneID" id="20345272"/>
<evidence type="ECO:0000256" key="11">
    <source>
        <dbReference type="SAM" id="MobiDB-lite"/>
    </source>
</evidence>
<dbReference type="PANTHER" id="PTHR43730:SF1">
    <property type="entry name" value="BETA-MANNOSIDASE"/>
    <property type="match status" value="1"/>
</dbReference>
<evidence type="ECO:0000259" key="13">
    <source>
        <dbReference type="Pfam" id="PF22666"/>
    </source>
</evidence>
<dbReference type="FunFam" id="3.20.20.80:FF:000050">
    <property type="entry name" value="Beta-mannosidase B"/>
    <property type="match status" value="1"/>
</dbReference>
<dbReference type="Pfam" id="PF00703">
    <property type="entry name" value="Glyco_hydro_2"/>
    <property type="match status" value="1"/>
</dbReference>
<dbReference type="PANTHER" id="PTHR43730">
    <property type="entry name" value="BETA-MANNOSIDASE"/>
    <property type="match status" value="1"/>
</dbReference>
<keyword evidence="6" id="KW-0326">Glycosidase</keyword>
<reference evidence="16" key="1">
    <citation type="submission" date="2010-07" db="EMBL/GenBank/DDBJ databases">
        <title>The genome sequence of Gaeumannomyces graminis var. tritici strain R3-111a-1.</title>
        <authorList>
            <consortium name="The Broad Institute Genome Sequencing Platform"/>
            <person name="Ma L.-J."/>
            <person name="Dead R."/>
            <person name="Young S."/>
            <person name="Zeng Q."/>
            <person name="Koehrsen M."/>
            <person name="Alvarado L."/>
            <person name="Berlin A."/>
            <person name="Chapman S.B."/>
            <person name="Chen Z."/>
            <person name="Freedman E."/>
            <person name="Gellesch M."/>
            <person name="Goldberg J."/>
            <person name="Griggs A."/>
            <person name="Gujja S."/>
            <person name="Heilman E.R."/>
            <person name="Heiman D."/>
            <person name="Hepburn T."/>
            <person name="Howarth C."/>
            <person name="Jen D."/>
            <person name="Larson L."/>
            <person name="Mehta T."/>
            <person name="Neiman D."/>
            <person name="Pearson M."/>
            <person name="Roberts A."/>
            <person name="Saif S."/>
            <person name="Shea T."/>
            <person name="Shenoy N."/>
            <person name="Sisk P."/>
            <person name="Stolte C."/>
            <person name="Sykes S."/>
            <person name="Walk T."/>
            <person name="White J."/>
            <person name="Yandava C."/>
            <person name="Haas B."/>
            <person name="Nusbaum C."/>
            <person name="Birren B."/>
        </authorList>
    </citation>
    <scope>NUCLEOTIDE SEQUENCE [LARGE SCALE GENOMIC DNA]</scope>
    <source>
        <strain evidence="16">R3-111a-1</strain>
    </source>
</reference>
<evidence type="ECO:0000256" key="4">
    <source>
        <dbReference type="ARBA" id="ARBA00022801"/>
    </source>
</evidence>
<dbReference type="Proteomes" id="UP000006039">
    <property type="component" value="Unassembled WGS sequence"/>
</dbReference>
<dbReference type="Pfam" id="PF22666">
    <property type="entry name" value="Glyco_hydro_2_N2"/>
    <property type="match status" value="1"/>
</dbReference>
<name>J3NU59_GAET3</name>
<dbReference type="InterPro" id="IPR050887">
    <property type="entry name" value="Beta-mannosidase_GH2"/>
</dbReference>
<reference evidence="15" key="4">
    <citation type="journal article" date="2015" name="G3 (Bethesda)">
        <title>Genome sequences of three phytopathogenic species of the Magnaporthaceae family of fungi.</title>
        <authorList>
            <person name="Okagaki L.H."/>
            <person name="Nunes C.C."/>
            <person name="Sailsbery J."/>
            <person name="Clay B."/>
            <person name="Brown D."/>
            <person name="John T."/>
            <person name="Oh Y."/>
            <person name="Young N."/>
            <person name="Fitzgerald M."/>
            <person name="Haas B.J."/>
            <person name="Zeng Q."/>
            <person name="Young S."/>
            <person name="Adiconis X."/>
            <person name="Fan L."/>
            <person name="Levin J.Z."/>
            <person name="Mitchell T.K."/>
            <person name="Okubara P.A."/>
            <person name="Farman M.L."/>
            <person name="Kohn L.M."/>
            <person name="Birren B."/>
            <person name="Ma L.-J."/>
            <person name="Dean R.A."/>
        </authorList>
    </citation>
    <scope>NUCLEOTIDE SEQUENCE</scope>
    <source>
        <strain evidence="15">R3-111a-1</strain>
    </source>
</reference>
<keyword evidence="16" id="KW-1185">Reference proteome</keyword>
<dbReference type="InterPro" id="IPR008979">
    <property type="entry name" value="Galactose-bd-like_sf"/>
</dbReference>
<evidence type="ECO:0000256" key="6">
    <source>
        <dbReference type="ARBA" id="ARBA00023295"/>
    </source>
</evidence>
<evidence type="ECO:0000313" key="14">
    <source>
        <dbReference type="EMBL" id="EJT79730.1"/>
    </source>
</evidence>
<gene>
    <name evidence="15" type="primary">20345272</name>
    <name evidence="14" type="ORF">GGTG_04814</name>
</gene>
<dbReference type="SUPFAM" id="SSF51445">
    <property type="entry name" value="(Trans)glycosidases"/>
    <property type="match status" value="1"/>
</dbReference>
<dbReference type="InterPro" id="IPR054593">
    <property type="entry name" value="Beta-mannosidase-like_N2"/>
</dbReference>
<comment type="pathway">
    <text evidence="2">Glycan metabolism; N-glycan degradation.</text>
</comment>
<dbReference type="SUPFAM" id="SSF49785">
    <property type="entry name" value="Galactose-binding domain-like"/>
    <property type="match status" value="1"/>
</dbReference>
<dbReference type="AlphaFoldDB" id="J3NU59"/>
<evidence type="ECO:0000313" key="15">
    <source>
        <dbReference type="EnsemblFungi" id="EJT79730"/>
    </source>
</evidence>
<evidence type="ECO:0000256" key="7">
    <source>
        <dbReference type="ARBA" id="ARBA00023326"/>
    </source>
</evidence>
<evidence type="ECO:0000259" key="12">
    <source>
        <dbReference type="Pfam" id="PF00703"/>
    </source>
</evidence>
<keyword evidence="4" id="KW-0378">Hydrolase</keyword>
<dbReference type="STRING" id="644352.J3NU59"/>
<reference evidence="14" key="2">
    <citation type="submission" date="2010-07" db="EMBL/GenBank/DDBJ databases">
        <authorList>
            <consortium name="The Broad Institute Genome Sequencing Platform"/>
            <consortium name="Broad Institute Genome Sequencing Center for Infectious Disease"/>
            <person name="Ma L.-J."/>
            <person name="Dead R."/>
            <person name="Young S."/>
            <person name="Zeng Q."/>
            <person name="Koehrsen M."/>
            <person name="Alvarado L."/>
            <person name="Berlin A."/>
            <person name="Chapman S.B."/>
            <person name="Chen Z."/>
            <person name="Freedman E."/>
            <person name="Gellesch M."/>
            <person name="Goldberg J."/>
            <person name="Griggs A."/>
            <person name="Gujja S."/>
            <person name="Heilman E.R."/>
            <person name="Heiman D."/>
            <person name="Hepburn T."/>
            <person name="Howarth C."/>
            <person name="Jen D."/>
            <person name="Larson L."/>
            <person name="Mehta T."/>
            <person name="Neiman D."/>
            <person name="Pearson M."/>
            <person name="Roberts A."/>
            <person name="Saif S."/>
            <person name="Shea T."/>
            <person name="Shenoy N."/>
            <person name="Sisk P."/>
            <person name="Stolte C."/>
            <person name="Sykes S."/>
            <person name="Walk T."/>
            <person name="White J."/>
            <person name="Yandava C."/>
            <person name="Haas B."/>
            <person name="Nusbaum C."/>
            <person name="Birren B."/>
        </authorList>
    </citation>
    <scope>NUCLEOTIDE SEQUENCE</scope>
    <source>
        <strain evidence="14">R3-111a-1</strain>
    </source>
</reference>
<dbReference type="InterPro" id="IPR006102">
    <property type="entry name" value="Ig-like_GH2"/>
</dbReference>
<dbReference type="InterPro" id="IPR013783">
    <property type="entry name" value="Ig-like_fold"/>
</dbReference>
<protein>
    <recommendedName>
        <fullName evidence="9">Beta-mannosidase B</fullName>
        <ecNumber evidence="3">3.2.1.25</ecNumber>
    </recommendedName>
    <alternativeName>
        <fullName evidence="10">Mannanase B</fullName>
    </alternativeName>
</protein>
<reference evidence="15" key="5">
    <citation type="submission" date="2018-04" db="UniProtKB">
        <authorList>
            <consortium name="EnsemblFungi"/>
        </authorList>
    </citation>
    <scope>IDENTIFICATION</scope>
    <source>
        <strain evidence="15">R3-111a-1</strain>
    </source>
</reference>
<evidence type="ECO:0000256" key="10">
    <source>
        <dbReference type="ARBA" id="ARBA00041614"/>
    </source>
</evidence>
<dbReference type="OrthoDB" id="2866996at2759"/>
<feature type="region of interest" description="Disordered" evidence="11">
    <location>
        <begin position="777"/>
        <end position="827"/>
    </location>
</feature>
<proteinExistence type="inferred from homology"/>
<accession>J3NU59</accession>
<sequence length="951" mass="106219">MARAVTRLLSQGWEVKLGAPPGSEGAEDRWLPAGHLPTEIHLDLFRNGVIPDPHLDFNELAVRWVADRQWTYRCRFHAPPPSGTTDLVLEGLDTFAAVSLNGDEILVSDNMFVEHRIDVTEKLRPGTSPSGEAANELVIAFDSARKRGLQLVKEHPEHRFIVHQTEISRGPVRKAQYQWGWDWGPILQTCGPWKPIKLETFVTRIGDARISYRLAKDLDSARVTVKVQTRGAAPPARCCITLNDDLVYSGEPSIASRGEEFKVDFDIKKPQLWWPRGFGKQNMYKIKVSIMSHDGDVLDTVGKNIGFRKAELVREKDAFGESFYLRVNGVDIFCGGSNWIPADSFLTRTTPDQYRDWVFSHVAEGNQAMVRVWGGGIYEHDVFFDACDEAGILVWQDFAFACANYPTYPSFLSSVETEARQNVRRLRHHPSLVIWAGNNEDYQIVERYKLKYDFDDKDPQSWLKTDFPARYIYEHLLPKIVEEEHAGAIYRPSSPWGNGTSTTLVVDATVGDVHEWDLWHGAMKPHQLLPGMGGRFISEFGMEAYPHVPTLSRAVTDPAQRSRPGTLALDFRNKAIGHQRRLLAYLGENVDLHTPTGSTAAPSSLDGFTYLTQVVQADAMRSAYGGWRRRWGDETGARRCGGVLAWQLNDCWPTVSWSLVDHDGVRKPAWYAVREALRPVVVCVRRPFFDCASRPADGGRTTWQRDTGHVDPRAAWGFGLGAVGHHRAVSDLWVSNLGADEREGELQVSFVSIKTGKVLRRRLFARPLALRIQANGTTEVSARPRREGGRRRSSAAAANKAGGGNPAATASADDEDSSPMDPTDADPFVMHAQLSTWPVGGESKTAAAAESVHDVSWPDPLKYIDFSNRGLKVTAGESGGSQGDKRAWVEVKAERPVKCFVFQERPGVRLSDNGFDVIPGHPVRVGVDGCHPRELKWMYLGQERQEADWAD</sequence>
<dbReference type="GO" id="GO:0006516">
    <property type="term" value="P:glycoprotein catabolic process"/>
    <property type="evidence" value="ECO:0007669"/>
    <property type="project" value="TreeGrafter"/>
</dbReference>
<dbReference type="FunFam" id="2.60.120.260:FF:000118">
    <property type="entry name" value="Beta-mannosidase B"/>
    <property type="match status" value="1"/>
</dbReference>
<dbReference type="Gene3D" id="2.60.120.260">
    <property type="entry name" value="Galactose-binding domain-like"/>
    <property type="match status" value="1"/>
</dbReference>
<comment type="similarity">
    <text evidence="8">Belongs to the glycosyl hydrolase 2 family. Beta-mannosidase B subfamily.</text>
</comment>
<keyword evidence="5" id="KW-0119">Carbohydrate metabolism</keyword>
<dbReference type="GO" id="GO:0004567">
    <property type="term" value="F:beta-mannosidase activity"/>
    <property type="evidence" value="ECO:0007669"/>
    <property type="project" value="UniProtKB-EC"/>
</dbReference>
<keyword evidence="7" id="KW-0624">Polysaccharide degradation</keyword>
<evidence type="ECO:0000256" key="1">
    <source>
        <dbReference type="ARBA" id="ARBA00000829"/>
    </source>
</evidence>
<evidence type="ECO:0000256" key="3">
    <source>
        <dbReference type="ARBA" id="ARBA00012754"/>
    </source>
</evidence>
<organism evidence="14">
    <name type="scientific">Gaeumannomyces tritici (strain R3-111a-1)</name>
    <name type="common">Wheat and barley take-all root rot fungus</name>
    <name type="synonym">Gaeumannomyces graminis var. tritici</name>
    <dbReference type="NCBI Taxonomy" id="644352"/>
    <lineage>
        <taxon>Eukaryota</taxon>
        <taxon>Fungi</taxon>
        <taxon>Dikarya</taxon>
        <taxon>Ascomycota</taxon>
        <taxon>Pezizomycotina</taxon>
        <taxon>Sordariomycetes</taxon>
        <taxon>Sordariomycetidae</taxon>
        <taxon>Magnaporthales</taxon>
        <taxon>Magnaporthaceae</taxon>
        <taxon>Gaeumannomyces</taxon>
    </lineage>
</organism>
<comment type="catalytic activity">
    <reaction evidence="1">
        <text>Hydrolysis of terminal, non-reducing beta-D-mannose residues in beta-D-mannosides.</text>
        <dbReference type="EC" id="3.2.1.25"/>
    </reaction>
</comment>
<evidence type="ECO:0000256" key="2">
    <source>
        <dbReference type="ARBA" id="ARBA00004740"/>
    </source>
</evidence>
<evidence type="ECO:0000256" key="8">
    <source>
        <dbReference type="ARBA" id="ARBA00038429"/>
    </source>
</evidence>
<dbReference type="SUPFAM" id="SSF49303">
    <property type="entry name" value="beta-Galactosidase/glucuronidase domain"/>
    <property type="match status" value="2"/>
</dbReference>
<evidence type="ECO:0000256" key="5">
    <source>
        <dbReference type="ARBA" id="ARBA00023277"/>
    </source>
</evidence>